<evidence type="ECO:0000256" key="3">
    <source>
        <dbReference type="ARBA" id="ARBA00022614"/>
    </source>
</evidence>
<keyword evidence="5" id="KW-0732">Signal</keyword>
<evidence type="ECO:0000256" key="7">
    <source>
        <dbReference type="ARBA" id="ARBA00022989"/>
    </source>
</evidence>
<keyword evidence="12" id="KW-1185">Reference proteome</keyword>
<dbReference type="InterPro" id="IPR032675">
    <property type="entry name" value="LRR_dom_sf"/>
</dbReference>
<protein>
    <submittedName>
        <fullName evidence="11">Chlororespiratory reduction 6</fullName>
    </submittedName>
</protein>
<evidence type="ECO:0000313" key="12">
    <source>
        <dbReference type="Proteomes" id="UP000436088"/>
    </source>
</evidence>
<sequence length="372" mass="42512">MEGVLTETHLANLTRVDSFILTTYPNRSLIFNVNQDWAPPFRLKTLVLINCLVGLYFPVWLQVQTHLSYVILSNAGISDTIEEEWFARLFSNSWYVDLSNNSINAKLPLEVHSERLDVVDLSRNRFEGYNPLWLTNATDVYLQRNSFSDLSNNNLIGSIPKCFHNFTALKYGNATLDYEYLFEVQDNTIGEQTMLVGTKGRELEYSKTFLKMKNIDLSRNKLTGEFPIGLCNLAFLDTLNLSRNHLSGNISDNIGDLRWLKSLDLSFNKFSGPIPRSLSSLTLLNHLNLSYNNLSGRIPTGNQLQTLNDSSNYEGNPFLCGFPFQQAVQEKPSLLPHHILEMVMIRKTSCFSILALLWDSLWDFGVFVVPWF</sequence>
<keyword evidence="9" id="KW-0675">Receptor</keyword>
<dbReference type="PANTHER" id="PTHR48063:SF90">
    <property type="entry name" value="OS11G0565920 PROTEIN"/>
    <property type="match status" value="1"/>
</dbReference>
<organism evidence="11 12">
    <name type="scientific">Hibiscus syriacus</name>
    <name type="common">Rose of Sharon</name>
    <dbReference type="NCBI Taxonomy" id="106335"/>
    <lineage>
        <taxon>Eukaryota</taxon>
        <taxon>Viridiplantae</taxon>
        <taxon>Streptophyta</taxon>
        <taxon>Embryophyta</taxon>
        <taxon>Tracheophyta</taxon>
        <taxon>Spermatophyta</taxon>
        <taxon>Magnoliopsida</taxon>
        <taxon>eudicotyledons</taxon>
        <taxon>Gunneridae</taxon>
        <taxon>Pentapetalae</taxon>
        <taxon>rosids</taxon>
        <taxon>malvids</taxon>
        <taxon>Malvales</taxon>
        <taxon>Malvaceae</taxon>
        <taxon>Malvoideae</taxon>
        <taxon>Hibiscus</taxon>
    </lineage>
</organism>
<dbReference type="Pfam" id="PF00560">
    <property type="entry name" value="LRR_1"/>
    <property type="match status" value="5"/>
</dbReference>
<evidence type="ECO:0000256" key="8">
    <source>
        <dbReference type="ARBA" id="ARBA00023136"/>
    </source>
</evidence>
<dbReference type="PANTHER" id="PTHR48063">
    <property type="entry name" value="LRR RECEPTOR-LIKE KINASE"/>
    <property type="match status" value="1"/>
</dbReference>
<proteinExistence type="inferred from homology"/>
<gene>
    <name evidence="11" type="ORF">F3Y22_tig00007432pilonHSYRG00009</name>
</gene>
<comment type="subcellular location">
    <subcellularLocation>
        <location evidence="1">Membrane</location>
        <topology evidence="1">Single-pass type I membrane protein</topology>
    </subcellularLocation>
</comment>
<dbReference type="Gene3D" id="3.80.10.10">
    <property type="entry name" value="Ribonuclease Inhibitor"/>
    <property type="match status" value="1"/>
</dbReference>
<evidence type="ECO:0000256" key="10">
    <source>
        <dbReference type="ARBA" id="ARBA00023180"/>
    </source>
</evidence>
<evidence type="ECO:0000256" key="4">
    <source>
        <dbReference type="ARBA" id="ARBA00022692"/>
    </source>
</evidence>
<reference evidence="11" key="1">
    <citation type="submission" date="2019-09" db="EMBL/GenBank/DDBJ databases">
        <title>Draft genome information of white flower Hibiscus syriacus.</title>
        <authorList>
            <person name="Kim Y.-M."/>
        </authorList>
    </citation>
    <scope>NUCLEOTIDE SEQUENCE [LARGE SCALE GENOMIC DNA]</scope>
    <source>
        <strain evidence="11">YM2019G1</strain>
    </source>
</reference>
<dbReference type="EMBL" id="VEPZ02000387">
    <property type="protein sequence ID" value="KAE8726128.1"/>
    <property type="molecule type" value="Genomic_DNA"/>
</dbReference>
<comment type="caution">
    <text evidence="11">The sequence shown here is derived from an EMBL/GenBank/DDBJ whole genome shotgun (WGS) entry which is preliminary data.</text>
</comment>
<keyword evidence="10" id="KW-0325">Glycoprotein</keyword>
<comment type="similarity">
    <text evidence="2">Belongs to the RLP family.</text>
</comment>
<dbReference type="InterPro" id="IPR046956">
    <property type="entry name" value="RLP23-like"/>
</dbReference>
<name>A0A6A3CFG3_HIBSY</name>
<dbReference type="GO" id="GO:0016020">
    <property type="term" value="C:membrane"/>
    <property type="evidence" value="ECO:0007669"/>
    <property type="project" value="UniProtKB-SubCell"/>
</dbReference>
<evidence type="ECO:0000256" key="6">
    <source>
        <dbReference type="ARBA" id="ARBA00022737"/>
    </source>
</evidence>
<evidence type="ECO:0000256" key="5">
    <source>
        <dbReference type="ARBA" id="ARBA00022729"/>
    </source>
</evidence>
<dbReference type="SUPFAM" id="SSF52058">
    <property type="entry name" value="L domain-like"/>
    <property type="match status" value="1"/>
</dbReference>
<evidence type="ECO:0000256" key="9">
    <source>
        <dbReference type="ARBA" id="ARBA00023170"/>
    </source>
</evidence>
<keyword evidence="3" id="KW-0433">Leucine-rich repeat</keyword>
<accession>A0A6A3CFG3</accession>
<evidence type="ECO:0000313" key="11">
    <source>
        <dbReference type="EMBL" id="KAE8726128.1"/>
    </source>
</evidence>
<dbReference type="InterPro" id="IPR001611">
    <property type="entry name" value="Leu-rich_rpt"/>
</dbReference>
<dbReference type="Proteomes" id="UP000436088">
    <property type="component" value="Unassembled WGS sequence"/>
</dbReference>
<dbReference type="FunFam" id="3.80.10.10:FF:000111">
    <property type="entry name" value="LRR receptor-like serine/threonine-protein kinase ERECTA"/>
    <property type="match status" value="1"/>
</dbReference>
<keyword evidence="6" id="KW-0677">Repeat</keyword>
<keyword evidence="4" id="KW-0812">Transmembrane</keyword>
<evidence type="ECO:0000256" key="1">
    <source>
        <dbReference type="ARBA" id="ARBA00004479"/>
    </source>
</evidence>
<dbReference type="AlphaFoldDB" id="A0A6A3CFG3"/>
<keyword evidence="7" id="KW-1133">Transmembrane helix</keyword>
<keyword evidence="8" id="KW-0472">Membrane</keyword>
<evidence type="ECO:0000256" key="2">
    <source>
        <dbReference type="ARBA" id="ARBA00009592"/>
    </source>
</evidence>